<name>A0ABS1BUI7_9NEIS</name>
<dbReference type="RefSeq" id="WP_200522881.1">
    <property type="nucleotide sequence ID" value="NZ_JAEHNZ010000003.1"/>
</dbReference>
<organism evidence="1 2">
    <name type="scientific">Kingella bonacorsii</name>
    <dbReference type="NCBI Taxonomy" id="2796361"/>
    <lineage>
        <taxon>Bacteria</taxon>
        <taxon>Pseudomonadati</taxon>
        <taxon>Pseudomonadota</taxon>
        <taxon>Betaproteobacteria</taxon>
        <taxon>Neisseriales</taxon>
        <taxon>Neisseriaceae</taxon>
        <taxon>Kingella</taxon>
    </lineage>
</organism>
<dbReference type="EMBL" id="JAEHNZ010000003">
    <property type="protein sequence ID" value="MBK0396823.1"/>
    <property type="molecule type" value="Genomic_DNA"/>
</dbReference>
<reference evidence="1 2" key="1">
    <citation type="journal article" date="2021" name="Pathogens">
        <title>Isolation and Characterization of Kingella bonacorsii sp. nov., A Novel Kingella Species Detected in a Stable Periodontitis Subject.</title>
        <authorList>
            <person name="Antezack A."/>
            <person name="Boxberger M."/>
            <person name="Rolland C."/>
            <person name="Monnet-Corti V."/>
            <person name="La Scola B."/>
        </authorList>
    </citation>
    <scope>NUCLEOTIDE SEQUENCE [LARGE SCALE GENOMIC DNA]</scope>
    <source>
        <strain evidence="1 2">Marseille-Q4569</strain>
    </source>
</reference>
<evidence type="ECO:0000313" key="2">
    <source>
        <dbReference type="Proteomes" id="UP000614058"/>
    </source>
</evidence>
<evidence type="ECO:0000313" key="1">
    <source>
        <dbReference type="EMBL" id="MBK0396823.1"/>
    </source>
</evidence>
<dbReference type="Proteomes" id="UP000614058">
    <property type="component" value="Unassembled WGS sequence"/>
</dbReference>
<gene>
    <name evidence="1" type="ORF">JDW22_09620</name>
</gene>
<comment type="caution">
    <text evidence="1">The sequence shown here is derived from an EMBL/GenBank/DDBJ whole genome shotgun (WGS) entry which is preliminary data.</text>
</comment>
<accession>A0ABS1BUI7</accession>
<protein>
    <submittedName>
        <fullName evidence="1">Uncharacterized protein</fullName>
    </submittedName>
</protein>
<sequence length="126" mass="14073">MPPRSHLGEGGWGEGHGIRDGLDWVSGCLWGCVSSLKMGGRCFWVENCVGRFQAAYCWAYRANNGWRECVEWCLFLCANHSNRQPENGEYMFACKHQVLASQLGFACFQAAFASAINRLKGSLKTD</sequence>
<keyword evidence="2" id="KW-1185">Reference proteome</keyword>
<proteinExistence type="predicted"/>